<gene>
    <name evidence="2" type="ORF">SAMN02745910_02007</name>
</gene>
<dbReference type="InterPro" id="IPR050383">
    <property type="entry name" value="GlyoxalaseI/FosfomycinResist"/>
</dbReference>
<protein>
    <submittedName>
        <fullName evidence="2">3,4-dihydroxyphenylacetate 2,3-dioxygenase</fullName>
    </submittedName>
</protein>
<dbReference type="PANTHER" id="PTHR21366">
    <property type="entry name" value="GLYOXALASE FAMILY PROTEIN"/>
    <property type="match status" value="1"/>
</dbReference>
<proteinExistence type="predicted"/>
<name>A0A1I5ZF79_9BACI</name>
<dbReference type="InterPro" id="IPR011981">
    <property type="entry name" value="DHPA_dOase_Mn/Fe"/>
</dbReference>
<evidence type="ECO:0000313" key="3">
    <source>
        <dbReference type="Proteomes" id="UP000182762"/>
    </source>
</evidence>
<accession>A0A1I5ZF79</accession>
<keyword evidence="3" id="KW-1185">Reference proteome</keyword>
<dbReference type="InterPro" id="IPR037523">
    <property type="entry name" value="VOC_core"/>
</dbReference>
<sequence>MIKFNIIRIARTVLNVKDLNRSKDFYVKALGMIETETKDDCVYLRGLEEHTHHSLVLKKSEKLGVQALGYKVEKEEDLERIEELFKSKGLKTKWVEKGKQHALGRALHVHDISGIPLEFFCEIEKAERLIQRYDLYSGARIQRIDHVNCAVPDVEKAYDFFINELGFACSEYTTTEEDRIWAAWLHRKQTVHDQAFMNGEGPRLHHFAYWLPDPLALIHCCDVLASLGYAENIERGPARHGLSNAFFLYLRDPDGYRIELYNGDYLTSDNDFEPVRWDLNDPRRQTFWGAKAPASWFNETSPFLDIETNEEISTKQPNLAQRKPEFVI</sequence>
<feature type="domain" description="VOC" evidence="1">
    <location>
        <begin position="143"/>
        <end position="263"/>
    </location>
</feature>
<dbReference type="InterPro" id="IPR029068">
    <property type="entry name" value="Glyas_Bleomycin-R_OHBP_Dase"/>
</dbReference>
<dbReference type="Pfam" id="PF00903">
    <property type="entry name" value="Glyoxalase"/>
    <property type="match status" value="2"/>
</dbReference>
<dbReference type="EMBL" id="FOXX01000004">
    <property type="protein sequence ID" value="SFQ55092.1"/>
    <property type="molecule type" value="Genomic_DNA"/>
</dbReference>
<organism evidence="2 3">
    <name type="scientific">Priestia endophytica DSM 13796</name>
    <dbReference type="NCBI Taxonomy" id="1121089"/>
    <lineage>
        <taxon>Bacteria</taxon>
        <taxon>Bacillati</taxon>
        <taxon>Bacillota</taxon>
        <taxon>Bacilli</taxon>
        <taxon>Bacillales</taxon>
        <taxon>Bacillaceae</taxon>
        <taxon>Priestia</taxon>
    </lineage>
</organism>
<dbReference type="NCBIfam" id="TIGR02295">
    <property type="entry name" value="HpaD"/>
    <property type="match status" value="1"/>
</dbReference>
<dbReference type="Proteomes" id="UP000182762">
    <property type="component" value="Unassembled WGS sequence"/>
</dbReference>
<dbReference type="Gene3D" id="3.10.180.10">
    <property type="entry name" value="2,3-Dihydroxybiphenyl 1,2-Dioxygenase, domain 1"/>
    <property type="match status" value="2"/>
</dbReference>
<dbReference type="InterPro" id="IPR004360">
    <property type="entry name" value="Glyas_Fos-R_dOase_dom"/>
</dbReference>
<reference evidence="2 3" key="1">
    <citation type="submission" date="2016-10" db="EMBL/GenBank/DDBJ databases">
        <authorList>
            <person name="Varghese N."/>
            <person name="Submissions S."/>
        </authorList>
    </citation>
    <scope>NUCLEOTIDE SEQUENCE [LARGE SCALE GENOMIC DNA]</scope>
    <source>
        <strain evidence="2 3">DSM 13796</strain>
    </source>
</reference>
<feature type="domain" description="VOC" evidence="1">
    <location>
        <begin position="8"/>
        <end position="122"/>
    </location>
</feature>
<comment type="caution">
    <text evidence="2">The sequence shown here is derived from an EMBL/GenBank/DDBJ whole genome shotgun (WGS) entry which is preliminary data.</text>
</comment>
<dbReference type="SUPFAM" id="SSF54593">
    <property type="entry name" value="Glyoxalase/Bleomycin resistance protein/Dihydroxybiphenyl dioxygenase"/>
    <property type="match status" value="1"/>
</dbReference>
<dbReference type="PROSITE" id="PS51819">
    <property type="entry name" value="VOC"/>
    <property type="match status" value="2"/>
</dbReference>
<evidence type="ECO:0000259" key="1">
    <source>
        <dbReference type="PROSITE" id="PS51819"/>
    </source>
</evidence>
<evidence type="ECO:0000313" key="2">
    <source>
        <dbReference type="EMBL" id="SFQ55092.1"/>
    </source>
</evidence>